<evidence type="ECO:0000313" key="3">
    <source>
        <dbReference type="Proteomes" id="UP001445335"/>
    </source>
</evidence>
<dbReference type="GO" id="GO:0005768">
    <property type="term" value="C:endosome"/>
    <property type="evidence" value="ECO:0007669"/>
    <property type="project" value="TreeGrafter"/>
</dbReference>
<evidence type="ECO:0000313" key="2">
    <source>
        <dbReference type="EMBL" id="KAK9846447.1"/>
    </source>
</evidence>
<dbReference type="GO" id="GO:0071203">
    <property type="term" value="C:WASH complex"/>
    <property type="evidence" value="ECO:0007669"/>
    <property type="project" value="InterPro"/>
</dbReference>
<dbReference type="PANTHER" id="PTHR15691">
    <property type="entry name" value="WASH COMPLEX SUBUNIT 5"/>
    <property type="match status" value="1"/>
</dbReference>
<comment type="similarity">
    <text evidence="1">Belongs to the strumpellin family.</text>
</comment>
<sequence>MDDSLAFYEPLQPAHGVVDGAPLELLLVLVCQAKALLAETLRLGDELPPALVPGHPAGARFAPVAFDFGYFKEAEAAERRVEASRELSLLDEELRQAHGAASAAVYELLRGVVALHARLAGFLGQLRAGGFLQCNLASLVAGSEGKQLLLEAVAGLGALLLALERRMPGPSRERAIVAHLRHRGGAQAAGPAFNAVVAVAAATGYRPGESRMPPGYPEAYFARLPLPSDAVMAVVSACRTDDVYNQAAHFPAPEHRTAALAAQAAALYLALWFVPQVLHRDAALMRTLVDRHFAETFVVPWAAWWPGMRSDLSVEWRGFAAARSALAGGATPTRARDTAAAYADALPALRAQLRGYLSQGRLKEEYLLEHTPGVFGCLRSANLALRWLLLHTAASNRRLRAAVAAAAPPPEALVLLLLDTAELEFKVRETYHALLAGKAARWRAQLAGAAADVRDMAAFYGALRAMPRATPTADLSAWFQQMEEQIEAMDYRDAAATSARAQQLTAALDDADRFAPPEAALQTRQLLGAIRTHLAHALRIADVRQEVLETLAAVSDFSYGWGLLDAHVPRLQAEVRANPGSVRSVRCMLDKLQRALGGALGRLRQARSPELPAAARAYSRSLLGFSRRLLQVVPEAVAELLGELAALPSRGLVPAPARVDRAALRDMALPELRAAAAALAARVAAYADGVRALERTFTGDMSLVPDGLLRGGLTRHLARRIAAAAGATLPRFPHAPPPLALPLLGDAGRGGLARVFSGTAAFGSDIAGRGDLCERLGQMQARLAAVRDALEGAQDLLDLPALATWEAELRRLVSVNLEAELRRFERLPACDPGAARPSDAAAAAACAGAADSRLYGPPLTFIGRLAGELLRLSDPVRTQYPPLLVGWFDSAGAEVLGSGAFQALTAALGTAGVAGLDRLLEARARQVLAAMLAYLRSELQAGWSAALADLGGACKAGDLEGDPARYAEAARASARQLPPLMGALAALGQTLLLRARLAGELRDHCRLDADAAVSGTLAAANAAALCQVGLGAARGQGGEAHPGAEVLPESPSSPLAEELAPLLDGAGYSAPFEKVYLEVAPLPRLPEALFLVAFAGRDCYAYNRQLATLERAARRAPDAGAIAAGMAALLRQFHPAYTDALLQLLGQCGRTFLRAATGAVAQSVAATGIEVGLPQVVGQLAAFTDELGRFGAAPPNAVLRHTPALLANTWLSLLS</sequence>
<protein>
    <submittedName>
        <fullName evidence="2">Uncharacterized protein</fullName>
    </submittedName>
</protein>
<organism evidence="2 3">
    <name type="scientific">Elliptochloris bilobata</name>
    <dbReference type="NCBI Taxonomy" id="381761"/>
    <lineage>
        <taxon>Eukaryota</taxon>
        <taxon>Viridiplantae</taxon>
        <taxon>Chlorophyta</taxon>
        <taxon>core chlorophytes</taxon>
        <taxon>Trebouxiophyceae</taxon>
        <taxon>Trebouxiophyceae incertae sedis</taxon>
        <taxon>Elliptochloris clade</taxon>
        <taxon>Elliptochloris</taxon>
    </lineage>
</organism>
<gene>
    <name evidence="2" type="ORF">WJX81_003943</name>
</gene>
<dbReference type="GO" id="GO:0140285">
    <property type="term" value="P:endosome fission"/>
    <property type="evidence" value="ECO:0007669"/>
    <property type="project" value="TreeGrafter"/>
</dbReference>
<dbReference type="Pfam" id="PF10266">
    <property type="entry name" value="Strumpellin"/>
    <property type="match status" value="1"/>
</dbReference>
<comment type="caution">
    <text evidence="2">The sequence shown here is derived from an EMBL/GenBank/DDBJ whole genome shotgun (WGS) entry which is preliminary data.</text>
</comment>
<dbReference type="EMBL" id="JALJOU010000001">
    <property type="protein sequence ID" value="KAK9846447.1"/>
    <property type="molecule type" value="Genomic_DNA"/>
</dbReference>
<dbReference type="GO" id="GO:0007032">
    <property type="term" value="P:endosome organization"/>
    <property type="evidence" value="ECO:0007669"/>
    <property type="project" value="TreeGrafter"/>
</dbReference>
<name>A0AAW1SLN5_9CHLO</name>
<evidence type="ECO:0000256" key="1">
    <source>
        <dbReference type="ARBA" id="ARBA00006224"/>
    </source>
</evidence>
<proteinExistence type="inferred from homology"/>
<keyword evidence="3" id="KW-1185">Reference proteome</keyword>
<dbReference type="GO" id="GO:0051125">
    <property type="term" value="P:regulation of actin nucleation"/>
    <property type="evidence" value="ECO:0007669"/>
    <property type="project" value="TreeGrafter"/>
</dbReference>
<accession>A0AAW1SLN5</accession>
<dbReference type="InterPro" id="IPR019393">
    <property type="entry name" value="WASH_strumpellin"/>
</dbReference>
<reference evidence="2 3" key="1">
    <citation type="journal article" date="2024" name="Nat. Commun.">
        <title>Phylogenomics reveals the evolutionary origins of lichenization in chlorophyte algae.</title>
        <authorList>
            <person name="Puginier C."/>
            <person name="Libourel C."/>
            <person name="Otte J."/>
            <person name="Skaloud P."/>
            <person name="Haon M."/>
            <person name="Grisel S."/>
            <person name="Petersen M."/>
            <person name="Berrin J.G."/>
            <person name="Delaux P.M."/>
            <person name="Dal Grande F."/>
            <person name="Keller J."/>
        </authorList>
    </citation>
    <scope>NUCLEOTIDE SEQUENCE [LARGE SCALE GENOMIC DNA]</scope>
    <source>
        <strain evidence="2 3">SAG 245.80</strain>
    </source>
</reference>
<dbReference type="GO" id="GO:0030041">
    <property type="term" value="P:actin filament polymerization"/>
    <property type="evidence" value="ECO:0007669"/>
    <property type="project" value="TreeGrafter"/>
</dbReference>
<dbReference type="PANTHER" id="PTHR15691:SF6">
    <property type="entry name" value="WASH COMPLEX SUBUNIT 5"/>
    <property type="match status" value="1"/>
</dbReference>
<dbReference type="Proteomes" id="UP001445335">
    <property type="component" value="Unassembled WGS sequence"/>
</dbReference>
<dbReference type="AlphaFoldDB" id="A0AAW1SLN5"/>